<dbReference type="AlphaFoldDB" id="A0A9N9FYB0"/>
<keyword evidence="1" id="KW-0812">Transmembrane</keyword>
<sequence length="123" mass="13793">MRMHTKYYRFPKVAEWMVNRGTEAESNIITVYDYGDIYRSCNTSNSIGTVANLTCENLLQNEHRLGPTTTVVSHDKLVIIGLANGIGVLGIIDIALAAFFIRKWRRRNILPDINSTSSVSDTS</sequence>
<comment type="caution">
    <text evidence="2">The sequence shown here is derived from an EMBL/GenBank/DDBJ whole genome shotgun (WGS) entry which is preliminary data.</text>
</comment>
<dbReference type="OrthoDB" id="2475555at2759"/>
<keyword evidence="1" id="KW-1133">Transmembrane helix</keyword>
<protein>
    <submittedName>
        <fullName evidence="2">10572_t:CDS:1</fullName>
    </submittedName>
</protein>
<proteinExistence type="predicted"/>
<dbReference type="EMBL" id="CAJVPL010001316">
    <property type="protein sequence ID" value="CAG8564505.1"/>
    <property type="molecule type" value="Genomic_DNA"/>
</dbReference>
<evidence type="ECO:0000256" key="1">
    <source>
        <dbReference type="SAM" id="Phobius"/>
    </source>
</evidence>
<feature type="transmembrane region" description="Helical" evidence="1">
    <location>
        <begin position="77"/>
        <end position="101"/>
    </location>
</feature>
<name>A0A9N9FYB0_9GLOM</name>
<accession>A0A9N9FYB0</accession>
<keyword evidence="3" id="KW-1185">Reference proteome</keyword>
<dbReference type="Proteomes" id="UP000789831">
    <property type="component" value="Unassembled WGS sequence"/>
</dbReference>
<keyword evidence="1" id="KW-0472">Membrane</keyword>
<evidence type="ECO:0000313" key="3">
    <source>
        <dbReference type="Proteomes" id="UP000789831"/>
    </source>
</evidence>
<gene>
    <name evidence="2" type="ORF">AGERDE_LOCUS7317</name>
</gene>
<reference evidence="2" key="1">
    <citation type="submission" date="2021-06" db="EMBL/GenBank/DDBJ databases">
        <authorList>
            <person name="Kallberg Y."/>
            <person name="Tangrot J."/>
            <person name="Rosling A."/>
        </authorList>
    </citation>
    <scope>NUCLEOTIDE SEQUENCE</scope>
    <source>
        <strain evidence="2">MT106</strain>
    </source>
</reference>
<organism evidence="2 3">
    <name type="scientific">Ambispora gerdemannii</name>
    <dbReference type="NCBI Taxonomy" id="144530"/>
    <lineage>
        <taxon>Eukaryota</taxon>
        <taxon>Fungi</taxon>
        <taxon>Fungi incertae sedis</taxon>
        <taxon>Mucoromycota</taxon>
        <taxon>Glomeromycotina</taxon>
        <taxon>Glomeromycetes</taxon>
        <taxon>Archaeosporales</taxon>
        <taxon>Ambisporaceae</taxon>
        <taxon>Ambispora</taxon>
    </lineage>
</organism>
<evidence type="ECO:0000313" key="2">
    <source>
        <dbReference type="EMBL" id="CAG8564505.1"/>
    </source>
</evidence>